<accession>A0A1I7LR58</accession>
<dbReference type="Gene3D" id="2.60.120.620">
    <property type="entry name" value="q2cbj1_9rhob like domain"/>
    <property type="match status" value="1"/>
</dbReference>
<dbReference type="AlphaFoldDB" id="A0A1I7LR58"/>
<proteinExistence type="predicted"/>
<dbReference type="Proteomes" id="UP000199391">
    <property type="component" value="Unassembled WGS sequence"/>
</dbReference>
<evidence type="ECO:0000313" key="2">
    <source>
        <dbReference type="EMBL" id="SFV12165.1"/>
    </source>
</evidence>
<dbReference type="GO" id="GO:0005506">
    <property type="term" value="F:iron ion binding"/>
    <property type="evidence" value="ECO:0007669"/>
    <property type="project" value="UniProtKB-ARBA"/>
</dbReference>
<dbReference type="SUPFAM" id="SSF51197">
    <property type="entry name" value="Clavaminate synthase-like"/>
    <property type="match status" value="1"/>
</dbReference>
<dbReference type="Pfam" id="PF05721">
    <property type="entry name" value="PhyH"/>
    <property type="match status" value="1"/>
</dbReference>
<name>A0A1I7LR58_9BURK</name>
<evidence type="ECO:0000313" key="3">
    <source>
        <dbReference type="Proteomes" id="UP000199391"/>
    </source>
</evidence>
<dbReference type="PANTHER" id="PTHR20883">
    <property type="entry name" value="PHYTANOYL-COA DIOXYGENASE DOMAIN CONTAINING 1"/>
    <property type="match status" value="1"/>
</dbReference>
<gene>
    <name evidence="2" type="ORF">SAMN05216552_103580</name>
</gene>
<sequence length="347" mass="39701">MKNVLPGVPHVESPFFKQLFSDPAIDDETRRIALDLAVKGYAVLDFPDAAFETKAEAIKADLLDHYDLEGWRAEGHRQGISLRVQDAWQFNERVRDIACNPHILALLSRLYGRQAWPFQTLNFPVGTQQHFHTDSIHFSSSPERFMCGVWVALEDINEENGPLVYFPGSHRWPIYTNEHVGLCVSQLGQTPTQALYEEMWRALVESHGAQPEYFHAKKGQALIWAANLMHGGSRQTDPMRTRWSQVTHYYFDDCAYYTPMMSDTFYGKIDFRKLTNIVTGEEMPQRYAGHAIPKGFVEACSTDAGHLLDEFDGKLYLEANPDVAAGNWNPAEHYLTHGRKEKRKLRP</sequence>
<keyword evidence="2" id="KW-0223">Dioxygenase</keyword>
<organism evidence="2 3">
    <name type="scientific">Pseudoduganella namucuonensis</name>
    <dbReference type="NCBI Taxonomy" id="1035707"/>
    <lineage>
        <taxon>Bacteria</taxon>
        <taxon>Pseudomonadati</taxon>
        <taxon>Pseudomonadota</taxon>
        <taxon>Betaproteobacteria</taxon>
        <taxon>Burkholderiales</taxon>
        <taxon>Oxalobacteraceae</taxon>
        <taxon>Telluria group</taxon>
        <taxon>Pseudoduganella</taxon>
    </lineage>
</organism>
<dbReference type="RefSeq" id="WP_093559064.1">
    <property type="nucleotide sequence ID" value="NZ_FPBO01000035.1"/>
</dbReference>
<keyword evidence="2" id="KW-0560">Oxidoreductase</keyword>
<comment type="cofactor">
    <cofactor evidence="1">
        <name>Fe(2+)</name>
        <dbReference type="ChEBI" id="CHEBI:29033"/>
    </cofactor>
</comment>
<dbReference type="InterPro" id="IPR008775">
    <property type="entry name" value="Phytyl_CoA_dOase-like"/>
</dbReference>
<protein>
    <submittedName>
        <fullName evidence="2">Phytanoyl-CoA dioxygenase (PhyH)</fullName>
    </submittedName>
</protein>
<keyword evidence="3" id="KW-1185">Reference proteome</keyword>
<dbReference type="GO" id="GO:0016706">
    <property type="term" value="F:2-oxoglutarate-dependent dioxygenase activity"/>
    <property type="evidence" value="ECO:0007669"/>
    <property type="project" value="UniProtKB-ARBA"/>
</dbReference>
<evidence type="ECO:0000256" key="1">
    <source>
        <dbReference type="ARBA" id="ARBA00001954"/>
    </source>
</evidence>
<reference evidence="3" key="1">
    <citation type="submission" date="2016-10" db="EMBL/GenBank/DDBJ databases">
        <authorList>
            <person name="Varghese N."/>
            <person name="Submissions S."/>
        </authorList>
    </citation>
    <scope>NUCLEOTIDE SEQUENCE [LARGE SCALE GENOMIC DNA]</scope>
    <source>
        <strain evidence="3">CGMCC 1.11014</strain>
    </source>
</reference>
<dbReference type="PANTHER" id="PTHR20883:SF48">
    <property type="entry name" value="ECTOINE DIOXYGENASE"/>
    <property type="match status" value="1"/>
</dbReference>
<dbReference type="OrthoDB" id="9791262at2"/>
<dbReference type="EMBL" id="FPBO01000035">
    <property type="protein sequence ID" value="SFV12165.1"/>
    <property type="molecule type" value="Genomic_DNA"/>
</dbReference>
<dbReference type="STRING" id="1035707.SAMN05216552_103580"/>